<organism evidence="5">
    <name type="scientific">Rhodothermus marinus</name>
    <name type="common">Rhodothermus obamensis</name>
    <dbReference type="NCBI Taxonomy" id="29549"/>
    <lineage>
        <taxon>Bacteria</taxon>
        <taxon>Pseudomonadati</taxon>
        <taxon>Rhodothermota</taxon>
        <taxon>Rhodothermia</taxon>
        <taxon>Rhodothermales</taxon>
        <taxon>Rhodothermaceae</taxon>
        <taxon>Rhodothermus</taxon>
    </lineage>
</organism>
<evidence type="ECO:0000256" key="2">
    <source>
        <dbReference type="SAM" id="MobiDB-lite"/>
    </source>
</evidence>
<sequence>MSHKDWKLKALTDIWTGDADRQGERLVPTGLMGSLRWWFEVLVRGLDGKACDPTTLVRCPDHAVKDPTKASHHCVVCELFGCTGWARKFRLVVLDTGGNIIQKQIAAGTEFTLRFIPLRPICDEEWCLLDCTLRIIAEYGAIGGKTVLKPSDQWGLADLGEEDFAEKNSSVWVENSRGGLPLQKGDVIKSVNGKTVGSLSELRSLLLDKRHGELVKVTVLRKGREETMHLWAGKRHHQDFGLVSYVESPSNLNREITREHLEAYFSNNRWRREHNDQDFSWASLRYFWCVKGRYLARTAPDKSTFNLVVGRDPRKHCRDCGNIHDPPQKCPQTSRHPRRYSEENPKTEWERWLAGRQQESKKVFSFKHPQEGGRTFGFVKPRTVEVDKMKRRLQQAWPDLADGEFLTDEEILKSLCGGIRP</sequence>
<dbReference type="Gene3D" id="2.30.42.10">
    <property type="match status" value="1"/>
</dbReference>
<dbReference type="SUPFAM" id="SSF50156">
    <property type="entry name" value="PDZ domain-like"/>
    <property type="match status" value="1"/>
</dbReference>
<reference evidence="5" key="1">
    <citation type="journal article" date="2020" name="mSystems">
        <title>Genome- and Community-Level Interaction Insights into Carbon Utilization and Element Cycling Functions of Hydrothermarchaeota in Hydrothermal Sediment.</title>
        <authorList>
            <person name="Zhou Z."/>
            <person name="Liu Y."/>
            <person name="Xu W."/>
            <person name="Pan J."/>
            <person name="Luo Z.H."/>
            <person name="Li M."/>
        </authorList>
    </citation>
    <scope>NUCLEOTIDE SEQUENCE [LARGE SCALE GENOMIC DNA]</scope>
    <source>
        <strain evidence="5">SpSt-143</strain>
    </source>
</reference>
<comment type="caution">
    <text evidence="5">The sequence shown here is derived from an EMBL/GenBank/DDBJ whole genome shotgun (WGS) entry which is preliminary data.</text>
</comment>
<dbReference type="InterPro" id="IPR005537">
    <property type="entry name" value="RAMP_III_fam"/>
</dbReference>
<keyword evidence="1" id="KW-0051">Antiviral defense</keyword>
<gene>
    <name evidence="5" type="primary">cmr1</name>
    <name evidence="5" type="ORF">ENO59_08260</name>
</gene>
<feature type="region of interest" description="Disordered" evidence="2">
    <location>
        <begin position="328"/>
        <end position="347"/>
    </location>
</feature>
<dbReference type="AlphaFoldDB" id="A0A7V2B1E4"/>
<proteinExistence type="predicted"/>
<dbReference type="InterPro" id="IPR036034">
    <property type="entry name" value="PDZ_sf"/>
</dbReference>
<dbReference type="EMBL" id="DSGB01000006">
    <property type="protein sequence ID" value="HER96493.1"/>
    <property type="molecule type" value="Genomic_DNA"/>
</dbReference>
<dbReference type="InterPro" id="IPR007522">
    <property type="entry name" value="CRISPR-assoc_prot_TM1795"/>
</dbReference>
<dbReference type="NCBIfam" id="TIGR01894">
    <property type="entry name" value="cas_TM1795_cmr1"/>
    <property type="match status" value="1"/>
</dbReference>
<evidence type="ECO:0000259" key="4">
    <source>
        <dbReference type="Pfam" id="PF13180"/>
    </source>
</evidence>
<dbReference type="Pfam" id="PF13180">
    <property type="entry name" value="PDZ_2"/>
    <property type="match status" value="1"/>
</dbReference>
<feature type="domain" description="PDZ" evidence="4">
    <location>
        <begin position="182"/>
        <end position="228"/>
    </location>
</feature>
<evidence type="ECO:0000313" key="5">
    <source>
        <dbReference type="EMBL" id="HER96493.1"/>
    </source>
</evidence>
<name>A0A7V2B1E4_RHOMR</name>
<evidence type="ECO:0000259" key="3">
    <source>
        <dbReference type="Pfam" id="PF03787"/>
    </source>
</evidence>
<feature type="domain" description="CRISPR type III-associated protein" evidence="3">
    <location>
        <begin position="7"/>
        <end position="146"/>
    </location>
</feature>
<accession>A0A7V2B1E4</accession>
<evidence type="ECO:0000256" key="1">
    <source>
        <dbReference type="ARBA" id="ARBA00023118"/>
    </source>
</evidence>
<dbReference type="Pfam" id="PF03787">
    <property type="entry name" value="RAMPs"/>
    <property type="match status" value="1"/>
</dbReference>
<dbReference type="InterPro" id="IPR001478">
    <property type="entry name" value="PDZ"/>
</dbReference>
<dbReference type="GO" id="GO:0051607">
    <property type="term" value="P:defense response to virus"/>
    <property type="evidence" value="ECO:0007669"/>
    <property type="project" value="UniProtKB-KW"/>
</dbReference>
<protein>
    <submittedName>
        <fullName evidence="5">Type III-B CRISPR module RAMP protein Cmr1</fullName>
    </submittedName>
</protein>